<dbReference type="KEGG" id="bte:BTH_II0526"/>
<feature type="transmembrane region" description="Helical" evidence="8">
    <location>
        <begin position="441"/>
        <end position="464"/>
    </location>
</feature>
<feature type="transmembrane region" description="Helical" evidence="8">
    <location>
        <begin position="113"/>
        <end position="133"/>
    </location>
</feature>
<keyword evidence="6 8" id="KW-0472">Membrane</keyword>
<dbReference type="EMBL" id="CP000085">
    <property type="protein sequence ID" value="ABC34561.1"/>
    <property type="molecule type" value="Genomic_DNA"/>
</dbReference>
<feature type="transmembrane region" description="Helical" evidence="8">
    <location>
        <begin position="375"/>
        <end position="398"/>
    </location>
</feature>
<dbReference type="PANTHER" id="PTHR42718">
    <property type="entry name" value="MAJOR FACILITATOR SUPERFAMILY MULTIDRUG TRANSPORTER MFSC"/>
    <property type="match status" value="1"/>
</dbReference>
<evidence type="ECO:0000256" key="6">
    <source>
        <dbReference type="ARBA" id="ARBA00023136"/>
    </source>
</evidence>
<keyword evidence="5 8" id="KW-1133">Transmembrane helix</keyword>
<evidence type="ECO:0000256" key="3">
    <source>
        <dbReference type="ARBA" id="ARBA00022475"/>
    </source>
</evidence>
<dbReference type="Pfam" id="PF07690">
    <property type="entry name" value="MFS_1"/>
    <property type="match status" value="1"/>
</dbReference>
<feature type="region of interest" description="Disordered" evidence="7">
    <location>
        <begin position="1"/>
        <end position="20"/>
    </location>
</feature>
<evidence type="ECO:0000313" key="11">
    <source>
        <dbReference type="Proteomes" id="UP000001930"/>
    </source>
</evidence>
<feature type="transmembrane region" description="Helical" evidence="8">
    <location>
        <begin position="312"/>
        <end position="333"/>
    </location>
</feature>
<dbReference type="HOGENOM" id="CLU_001265_47_5_4"/>
<dbReference type="AlphaFoldDB" id="Q2T7X3"/>
<feature type="transmembrane region" description="Helical" evidence="8">
    <location>
        <begin position="148"/>
        <end position="166"/>
    </location>
</feature>
<evidence type="ECO:0000256" key="8">
    <source>
        <dbReference type="SAM" id="Phobius"/>
    </source>
</evidence>
<feature type="transmembrane region" description="Helical" evidence="8">
    <location>
        <begin position="236"/>
        <end position="262"/>
    </location>
</feature>
<keyword evidence="3" id="KW-1003">Cell membrane</keyword>
<dbReference type="InterPro" id="IPR036259">
    <property type="entry name" value="MFS_trans_sf"/>
</dbReference>
<sequence length="503" mass="52502">MRCSRGGRNHGPNRAPTTKRYNVSISARIEARGEAHRRPARRAHACASGSGRFAMNIDMLYHFKSCNKLLTVDVGSGFRPRRHPGRTHRRDIVVRSQTDRVLSVSRMHPLRSILPLALLTAVGLLATDLYLPAVPSLPQQLGGSIESAQATLAAFSAALAVSQLVWGAAADRFGHRRTLAFAVLLQLAAGAACALAPSMGALIGARVAQGFGAGAATVIVPALVRQSFGDGGAVRALAWLGIVESAVPGLAPVAGAALLVVADWRMSFWIIVALSVVTAPLAFRVIPAARAMRPRTPARAGGYRRLLRSPGYLGYALGHALCFAALLAFVASAPQVVEIWLGAGPSTFSLMQACGVAAFMLTAARSGKWSDALGLDRIISLGALLQFAASAAFLLLAYADWRSTALVVATWMLFCGSLGLRGPASMARALAAEPAVAGRAAGLLMFFGLGGAALATQAVAPFLHLGLAPVAWMCAGFTLASGAVVLWAIAMRDRHRAPATEVA</sequence>
<protein>
    <submittedName>
        <fullName evidence="10">Major facilitator family transporter</fullName>
    </submittedName>
</protein>
<gene>
    <name evidence="10" type="ordered locus">BTH_II0526</name>
</gene>
<evidence type="ECO:0000256" key="1">
    <source>
        <dbReference type="ARBA" id="ARBA00004651"/>
    </source>
</evidence>
<dbReference type="PANTHER" id="PTHR42718:SF46">
    <property type="entry name" value="BLR6921 PROTEIN"/>
    <property type="match status" value="1"/>
</dbReference>
<dbReference type="Gene3D" id="1.20.1720.10">
    <property type="entry name" value="Multidrug resistance protein D"/>
    <property type="match status" value="1"/>
</dbReference>
<dbReference type="InterPro" id="IPR011701">
    <property type="entry name" value="MFS"/>
</dbReference>
<dbReference type="GO" id="GO:0022857">
    <property type="term" value="F:transmembrane transporter activity"/>
    <property type="evidence" value="ECO:0007669"/>
    <property type="project" value="InterPro"/>
</dbReference>
<dbReference type="GO" id="GO:0005886">
    <property type="term" value="C:plasma membrane"/>
    <property type="evidence" value="ECO:0007669"/>
    <property type="project" value="UniProtKB-SubCell"/>
</dbReference>
<feature type="transmembrane region" description="Helical" evidence="8">
    <location>
        <begin position="203"/>
        <end position="224"/>
    </location>
</feature>
<accession>Q2T7X3</accession>
<dbReference type="InterPro" id="IPR020846">
    <property type="entry name" value="MFS_dom"/>
</dbReference>
<evidence type="ECO:0000256" key="2">
    <source>
        <dbReference type="ARBA" id="ARBA00022448"/>
    </source>
</evidence>
<evidence type="ECO:0000259" key="9">
    <source>
        <dbReference type="PROSITE" id="PS50850"/>
    </source>
</evidence>
<keyword evidence="4 8" id="KW-0812">Transmembrane</keyword>
<feature type="transmembrane region" description="Helical" evidence="8">
    <location>
        <begin position="470"/>
        <end position="490"/>
    </location>
</feature>
<feature type="transmembrane region" description="Helical" evidence="8">
    <location>
        <begin position="178"/>
        <end position="197"/>
    </location>
</feature>
<comment type="subcellular location">
    <subcellularLocation>
        <location evidence="1">Cell membrane</location>
        <topology evidence="1">Multi-pass membrane protein</topology>
    </subcellularLocation>
</comment>
<keyword evidence="11" id="KW-1185">Reference proteome</keyword>
<dbReference type="SUPFAM" id="SSF103473">
    <property type="entry name" value="MFS general substrate transporter"/>
    <property type="match status" value="1"/>
</dbReference>
<dbReference type="PROSITE" id="PS50850">
    <property type="entry name" value="MFS"/>
    <property type="match status" value="1"/>
</dbReference>
<name>Q2T7X3_BURTA</name>
<evidence type="ECO:0000256" key="7">
    <source>
        <dbReference type="SAM" id="MobiDB-lite"/>
    </source>
</evidence>
<feature type="transmembrane region" description="Helical" evidence="8">
    <location>
        <begin position="404"/>
        <end position="420"/>
    </location>
</feature>
<keyword evidence="2" id="KW-0813">Transport</keyword>
<reference evidence="10 11" key="1">
    <citation type="journal article" date="2005" name="BMC Genomics">
        <title>Bacterial genome adaptation to niches: divergence of the potential virulence genes in three Burkholderia species of different survival strategies.</title>
        <authorList>
            <person name="Kim H.S."/>
            <person name="Schell M.A."/>
            <person name="Yu Y."/>
            <person name="Ulrich R.L."/>
            <person name="Sarria S.H."/>
            <person name="Nierman W.C."/>
            <person name="DeShazer D."/>
        </authorList>
    </citation>
    <scope>NUCLEOTIDE SEQUENCE [LARGE SCALE GENOMIC DNA]</scope>
    <source>
        <strain evidence="11">ATCC 700388 / DSM 13276 / CCUG 48851 / CIP 106301 / E264</strain>
    </source>
</reference>
<dbReference type="Proteomes" id="UP000001930">
    <property type="component" value="Chromosome II"/>
</dbReference>
<feature type="transmembrane region" description="Helical" evidence="8">
    <location>
        <begin position="339"/>
        <end position="363"/>
    </location>
</feature>
<evidence type="ECO:0000256" key="5">
    <source>
        <dbReference type="ARBA" id="ARBA00022989"/>
    </source>
</evidence>
<evidence type="ECO:0000256" key="4">
    <source>
        <dbReference type="ARBA" id="ARBA00022692"/>
    </source>
</evidence>
<evidence type="ECO:0000313" key="10">
    <source>
        <dbReference type="EMBL" id="ABC34561.1"/>
    </source>
</evidence>
<proteinExistence type="predicted"/>
<organism evidence="10 11">
    <name type="scientific">Burkholderia thailandensis (strain ATCC 700388 / DSM 13276 / CCUG 48851 / CIP 106301 / E264)</name>
    <dbReference type="NCBI Taxonomy" id="271848"/>
    <lineage>
        <taxon>Bacteria</taxon>
        <taxon>Pseudomonadati</taxon>
        <taxon>Pseudomonadota</taxon>
        <taxon>Betaproteobacteria</taxon>
        <taxon>Burkholderiales</taxon>
        <taxon>Burkholderiaceae</taxon>
        <taxon>Burkholderia</taxon>
        <taxon>pseudomallei group</taxon>
    </lineage>
</organism>
<feature type="domain" description="Major facilitator superfamily (MFS) profile" evidence="9">
    <location>
        <begin position="112"/>
        <end position="494"/>
    </location>
</feature>
<feature type="transmembrane region" description="Helical" evidence="8">
    <location>
        <begin position="268"/>
        <end position="291"/>
    </location>
</feature>